<keyword evidence="2" id="KW-0326">Glycosidase</keyword>
<evidence type="ECO:0000313" key="5">
    <source>
        <dbReference type="Proteomes" id="UP000176614"/>
    </source>
</evidence>
<dbReference type="GO" id="GO:0016798">
    <property type="term" value="F:hydrolase activity, acting on glycosyl bonds"/>
    <property type="evidence" value="ECO:0007669"/>
    <property type="project" value="UniProtKB-KW"/>
</dbReference>
<evidence type="ECO:0000256" key="1">
    <source>
        <dbReference type="ARBA" id="ARBA00022801"/>
    </source>
</evidence>
<keyword evidence="1" id="KW-0378">Hydrolase</keyword>
<dbReference type="Proteomes" id="UP000176614">
    <property type="component" value="Unassembled WGS sequence"/>
</dbReference>
<comment type="caution">
    <text evidence="4">The sequence shown here is derived from an EMBL/GenBank/DDBJ whole genome shotgun (WGS) entry which is preliminary data.</text>
</comment>
<feature type="domain" description="GH18" evidence="3">
    <location>
        <begin position="84"/>
        <end position="475"/>
    </location>
</feature>
<evidence type="ECO:0000313" key="4">
    <source>
        <dbReference type="EMBL" id="OGC63721.1"/>
    </source>
</evidence>
<reference evidence="4 5" key="1">
    <citation type="journal article" date="2016" name="Nat. Commun.">
        <title>Thousands of microbial genomes shed light on interconnected biogeochemical processes in an aquifer system.</title>
        <authorList>
            <person name="Anantharaman K."/>
            <person name="Brown C.T."/>
            <person name="Hug L.A."/>
            <person name="Sharon I."/>
            <person name="Castelle C.J."/>
            <person name="Probst A.J."/>
            <person name="Thomas B.C."/>
            <person name="Singh A."/>
            <person name="Wilkins M.J."/>
            <person name="Karaoz U."/>
            <person name="Brodie E.L."/>
            <person name="Williams K.H."/>
            <person name="Hubbard S.S."/>
            <person name="Banfield J.F."/>
        </authorList>
    </citation>
    <scope>NUCLEOTIDE SEQUENCE [LARGE SCALE GENOMIC DNA]</scope>
</reference>
<dbReference type="PROSITE" id="PS51910">
    <property type="entry name" value="GH18_2"/>
    <property type="match status" value="1"/>
</dbReference>
<evidence type="ECO:0000256" key="2">
    <source>
        <dbReference type="ARBA" id="ARBA00023295"/>
    </source>
</evidence>
<dbReference type="Gene3D" id="3.20.20.80">
    <property type="entry name" value="Glycosidases"/>
    <property type="match status" value="2"/>
</dbReference>
<dbReference type="InterPro" id="IPR051887">
    <property type="entry name" value="GH18_Domain-Containing"/>
</dbReference>
<dbReference type="PANTHER" id="PTHR46290">
    <property type="entry name" value="DI-N-ACETYLCHITOBIASE"/>
    <property type="match status" value="1"/>
</dbReference>
<accession>A0A1F4W2V5</accession>
<dbReference type="EMBL" id="MEVT01000004">
    <property type="protein sequence ID" value="OGC63721.1"/>
    <property type="molecule type" value="Genomic_DNA"/>
</dbReference>
<dbReference type="InterPro" id="IPR011583">
    <property type="entry name" value="Chitinase_II/V-like_cat"/>
</dbReference>
<dbReference type="SMART" id="SM00636">
    <property type="entry name" value="Glyco_18"/>
    <property type="match status" value="1"/>
</dbReference>
<dbReference type="PANTHER" id="PTHR46290:SF1">
    <property type="entry name" value="DI-N-ACETYLCHITOBIASE"/>
    <property type="match status" value="1"/>
</dbReference>
<name>A0A1F4W2V5_UNCKA</name>
<protein>
    <recommendedName>
        <fullName evidence="3">GH18 domain-containing protein</fullName>
    </recommendedName>
</protein>
<evidence type="ECO:0000259" key="3">
    <source>
        <dbReference type="PROSITE" id="PS51910"/>
    </source>
</evidence>
<sequence>MRGLNPEYKVILFLFFIAMGLGIGGKVLKPKHSNLNILTPFSKTLDVLSIFTSNETGEKPKATVYGYLPYWTLDKYKYLQFDKLTNIAYFGLYIDELGNFEETQTVPAIDEKGEETGQLIDVPNPGFVNWKANENLERVIQKSKKNGVRVALTVIAHEDEKNDAFLNCRECWNTLLMNLARELDSKEITDVNLNFEYVESVDPEQAKVFLEFVRYLNSELDKVYGDSQVVVTTFADSVVQPRISSEIAGLGRYSDGLFVMAYDFHTTQSEAAGPVAPIDGKGSFNQYDIRTLVRDYLTQIPPNKLILGVPYYGYNWVVEKNEPYSKRIEGTDEIGFSKSQPYDKIMDLLGGNLKDESEMPVDQLAVLGAETKAENKAENKDGDKKTEAEVKGVKTFEVIEPKLQWDELAQVPWFTYTNPDTGSIRQVYFENPDSLKVKYKLVNENKLKGIGIWALGYDGEKNDLWTAINESFIKD</sequence>
<proteinExistence type="predicted"/>
<dbReference type="GO" id="GO:0009313">
    <property type="term" value="P:oligosaccharide catabolic process"/>
    <property type="evidence" value="ECO:0007669"/>
    <property type="project" value="TreeGrafter"/>
</dbReference>
<dbReference type="AlphaFoldDB" id="A0A1F4W2V5"/>
<gene>
    <name evidence="4" type="ORF">A2264_05090</name>
</gene>
<organism evidence="4 5">
    <name type="scientific">candidate division WWE3 bacterium RIFOXYA2_FULL_46_9</name>
    <dbReference type="NCBI Taxonomy" id="1802636"/>
    <lineage>
        <taxon>Bacteria</taxon>
        <taxon>Katanobacteria</taxon>
    </lineage>
</organism>
<dbReference type="InterPro" id="IPR017853">
    <property type="entry name" value="GH"/>
</dbReference>
<dbReference type="GO" id="GO:0008061">
    <property type="term" value="F:chitin binding"/>
    <property type="evidence" value="ECO:0007669"/>
    <property type="project" value="InterPro"/>
</dbReference>
<dbReference type="Pfam" id="PF00704">
    <property type="entry name" value="Glyco_hydro_18"/>
    <property type="match status" value="1"/>
</dbReference>
<dbReference type="InterPro" id="IPR001223">
    <property type="entry name" value="Glyco_hydro18_cat"/>
</dbReference>
<dbReference type="SUPFAM" id="SSF51445">
    <property type="entry name" value="(Trans)glycosidases"/>
    <property type="match status" value="1"/>
</dbReference>